<dbReference type="Proteomes" id="UP000564806">
    <property type="component" value="Unassembled WGS sequence"/>
</dbReference>
<gene>
    <name evidence="2" type="ORF">HPT30_08875</name>
</gene>
<dbReference type="GO" id="GO:0004497">
    <property type="term" value="F:monooxygenase activity"/>
    <property type="evidence" value="ECO:0007669"/>
    <property type="project" value="UniProtKB-KW"/>
</dbReference>
<dbReference type="InterPro" id="IPR036188">
    <property type="entry name" value="FAD/NAD-bd_sf"/>
</dbReference>
<dbReference type="EMBL" id="JABWCS010000201">
    <property type="protein sequence ID" value="NUU60454.1"/>
    <property type="molecule type" value="Genomic_DNA"/>
</dbReference>
<comment type="caution">
    <text evidence="2">The sequence shown here is derived from an EMBL/GenBank/DDBJ whole genome shotgun (WGS) entry which is preliminary data.</text>
</comment>
<reference evidence="2" key="1">
    <citation type="submission" date="2020-06" db="EMBL/GenBank/DDBJ databases">
        <title>Paenibacillus sp. nov., isolated from soil.</title>
        <authorList>
            <person name="Seo Y.L."/>
        </authorList>
    </citation>
    <scope>NUCLEOTIDE SEQUENCE [LARGE SCALE GENOMIC DNA]</scope>
    <source>
        <strain evidence="2">JW14</strain>
    </source>
</reference>
<name>A0A850EM54_9BACL</name>
<protein>
    <submittedName>
        <fullName evidence="2">FAD-dependent monooxygenase</fullName>
    </submittedName>
</protein>
<proteinExistence type="predicted"/>
<dbReference type="InterPro" id="IPR002938">
    <property type="entry name" value="FAD-bd"/>
</dbReference>
<dbReference type="SUPFAM" id="SSF51905">
    <property type="entry name" value="FAD/NAD(P)-binding domain"/>
    <property type="match status" value="1"/>
</dbReference>
<dbReference type="Gene3D" id="3.50.50.60">
    <property type="entry name" value="FAD/NAD(P)-binding domain"/>
    <property type="match status" value="1"/>
</dbReference>
<dbReference type="PRINTS" id="PR00420">
    <property type="entry name" value="RNGMNOXGNASE"/>
</dbReference>
<dbReference type="AlphaFoldDB" id="A0A850EM54"/>
<accession>A0A850EM54</accession>
<dbReference type="Gene3D" id="3.30.9.100">
    <property type="match status" value="1"/>
</dbReference>
<evidence type="ECO:0000313" key="2">
    <source>
        <dbReference type="EMBL" id="NUU60454.1"/>
    </source>
</evidence>
<dbReference type="Pfam" id="PF01494">
    <property type="entry name" value="FAD_binding_3"/>
    <property type="match status" value="1"/>
</dbReference>
<keyword evidence="2" id="KW-0503">Monooxygenase</keyword>
<keyword evidence="3" id="KW-1185">Reference proteome</keyword>
<feature type="domain" description="FAD-binding" evidence="1">
    <location>
        <begin position="13"/>
        <end position="354"/>
    </location>
</feature>
<dbReference type="PANTHER" id="PTHR43422:SF3">
    <property type="entry name" value="THIAMINE THIAZOLE SYNTHASE"/>
    <property type="match status" value="1"/>
</dbReference>
<evidence type="ECO:0000259" key="1">
    <source>
        <dbReference type="Pfam" id="PF01494"/>
    </source>
</evidence>
<organism evidence="2 3">
    <name type="scientific">Paenibacillus agri</name>
    <dbReference type="NCBI Taxonomy" id="2744309"/>
    <lineage>
        <taxon>Bacteria</taxon>
        <taxon>Bacillati</taxon>
        <taxon>Bacillota</taxon>
        <taxon>Bacilli</taxon>
        <taxon>Bacillales</taxon>
        <taxon>Paenibacillaceae</taxon>
        <taxon>Paenibacillus</taxon>
    </lineage>
</organism>
<dbReference type="PANTHER" id="PTHR43422">
    <property type="entry name" value="THIAMINE THIAZOLE SYNTHASE"/>
    <property type="match status" value="1"/>
</dbReference>
<sequence>MNIMGQKLECGKALVIGAGIAGLMTARVLSDYYEEVLIVERDLLPTEPESRSGVPQSFHPHRVLPRGRIILERYFPGYVDTLIELGAQPTQGESTITVNKYGSLVNQPADKDASSSRVLLEWVLYQRVKQISNVQFLPNTEVKGLITTDDQQTVTGIYTKSRDELKTESSLTADLVVDAAGRSSKVIKWLEALGQQVPEPEILKVPLGYSTRYYKIPSHVDQNWKSFFYDTQAGEGVSAVMVHRIEDHIAGATIASTGGEHYPSTDITEFEEELKQLVAPEIAEALEQLEPYQGPRGYRLAESVRQHFEKLESWPSGLLVLGDALCSFDPIYGQGMTVASIEAETLAACLEEQISNPQPDFELRVLNRMQQALEPAWWLSSVSDLRWRGVEHVYSEPLKGIAFAQKYIDLYTKKATALALEEGNRALFFTLFMMNGLVLPPREFFNAHLLTMLLNDNGSVEEQRLRAELAEEDPQKFQARIDELIPSFEAAYDDRLKEMLAANYQHAAAE</sequence>
<evidence type="ECO:0000313" key="3">
    <source>
        <dbReference type="Proteomes" id="UP000564806"/>
    </source>
</evidence>
<keyword evidence="2" id="KW-0560">Oxidoreductase</keyword>
<dbReference type="RefSeq" id="WP_175371042.1">
    <property type="nucleotide sequence ID" value="NZ_JABWCS010000201.1"/>
</dbReference>
<dbReference type="GO" id="GO:0071949">
    <property type="term" value="F:FAD binding"/>
    <property type="evidence" value="ECO:0007669"/>
    <property type="project" value="InterPro"/>
</dbReference>